<dbReference type="EMBL" id="WHYR01000006">
    <property type="protein sequence ID" value="MQL51344.1"/>
    <property type="molecule type" value="Genomic_DNA"/>
</dbReference>
<dbReference type="OrthoDB" id="9803101at2"/>
<accession>A0A6N7IN36</accession>
<dbReference type="CDD" id="cd00448">
    <property type="entry name" value="YjgF_YER057c_UK114_family"/>
    <property type="match status" value="1"/>
</dbReference>
<dbReference type="FunFam" id="3.30.1330.40:FF:000001">
    <property type="entry name" value="L-PSP family endoribonuclease"/>
    <property type="match status" value="1"/>
</dbReference>
<comment type="similarity">
    <text evidence="1">Belongs to the RutC family.</text>
</comment>
<dbReference type="RefSeq" id="WP_152945268.1">
    <property type="nucleotide sequence ID" value="NZ_WHYR01000006.1"/>
</dbReference>
<comment type="caution">
    <text evidence="2">The sequence shown here is derived from an EMBL/GenBank/DDBJ whole genome shotgun (WGS) entry which is preliminary data.</text>
</comment>
<organism evidence="2 3">
    <name type="scientific">Desulfofundulus thermobenzoicus</name>
    <dbReference type="NCBI Taxonomy" id="29376"/>
    <lineage>
        <taxon>Bacteria</taxon>
        <taxon>Bacillati</taxon>
        <taxon>Bacillota</taxon>
        <taxon>Clostridia</taxon>
        <taxon>Eubacteriales</taxon>
        <taxon>Peptococcaceae</taxon>
        <taxon>Desulfofundulus</taxon>
    </lineage>
</organism>
<dbReference type="PANTHER" id="PTHR11803:SF39">
    <property type="entry name" value="2-IMINOBUTANOATE_2-IMINOPROPANOATE DEAMINASE"/>
    <property type="match status" value="1"/>
</dbReference>
<dbReference type="GO" id="GO:0019239">
    <property type="term" value="F:deaminase activity"/>
    <property type="evidence" value="ECO:0007669"/>
    <property type="project" value="TreeGrafter"/>
</dbReference>
<dbReference type="GO" id="GO:0005829">
    <property type="term" value="C:cytosol"/>
    <property type="evidence" value="ECO:0007669"/>
    <property type="project" value="TreeGrafter"/>
</dbReference>
<protein>
    <submittedName>
        <fullName evidence="2">Deaminase</fullName>
    </submittedName>
</protein>
<evidence type="ECO:0000313" key="3">
    <source>
        <dbReference type="Proteomes" id="UP000441717"/>
    </source>
</evidence>
<evidence type="ECO:0000256" key="1">
    <source>
        <dbReference type="ARBA" id="ARBA00010552"/>
    </source>
</evidence>
<dbReference type="NCBIfam" id="TIGR00004">
    <property type="entry name" value="Rid family detoxifying hydrolase"/>
    <property type="match status" value="1"/>
</dbReference>
<proteinExistence type="inferred from homology"/>
<dbReference type="InterPro" id="IPR006056">
    <property type="entry name" value="RidA"/>
</dbReference>
<keyword evidence="3" id="KW-1185">Reference proteome</keyword>
<dbReference type="InterPro" id="IPR019897">
    <property type="entry name" value="RidA_CS"/>
</dbReference>
<dbReference type="Gene3D" id="3.30.1330.40">
    <property type="entry name" value="RutC-like"/>
    <property type="match status" value="1"/>
</dbReference>
<reference evidence="2 3" key="1">
    <citation type="submission" date="2019-10" db="EMBL/GenBank/DDBJ databases">
        <title>Comparative genomics of sulfur disproportionating microorganisms.</title>
        <authorList>
            <person name="Ward L.M."/>
            <person name="Bertran E."/>
            <person name="Johnston D."/>
        </authorList>
    </citation>
    <scope>NUCLEOTIDE SEQUENCE [LARGE SCALE GENOMIC DNA]</scope>
    <source>
        <strain evidence="2 3">DSM 14055</strain>
    </source>
</reference>
<evidence type="ECO:0000313" key="2">
    <source>
        <dbReference type="EMBL" id="MQL51344.1"/>
    </source>
</evidence>
<name>A0A6N7IN36_9FIRM</name>
<dbReference type="PANTHER" id="PTHR11803">
    <property type="entry name" value="2-IMINOBUTANOATE/2-IMINOPROPANOATE DEAMINASE RIDA"/>
    <property type="match status" value="1"/>
</dbReference>
<gene>
    <name evidence="2" type="ORF">GFC01_03510</name>
</gene>
<dbReference type="InterPro" id="IPR006175">
    <property type="entry name" value="YjgF/YER057c/UK114"/>
</dbReference>
<dbReference type="Pfam" id="PF01042">
    <property type="entry name" value="Ribonuc_L-PSP"/>
    <property type="match status" value="1"/>
</dbReference>
<dbReference type="Proteomes" id="UP000441717">
    <property type="component" value="Unassembled WGS sequence"/>
</dbReference>
<dbReference type="InterPro" id="IPR035959">
    <property type="entry name" value="RutC-like_sf"/>
</dbReference>
<sequence length="127" mass="13581">MKPEQIKTEKAPAAIGPYSQGIKAGQFVFVSGQLPLDPATGQIVEGDIKVQTARAIRNVQSILQAARLDLDNVVKTTIYLKNINDFAAVNEVYAGFFGSSLPARAVVQVAALPKDAGLEIEAIAWRS</sequence>
<dbReference type="PROSITE" id="PS01094">
    <property type="entry name" value="UPF0076"/>
    <property type="match status" value="1"/>
</dbReference>
<dbReference type="SUPFAM" id="SSF55298">
    <property type="entry name" value="YjgF-like"/>
    <property type="match status" value="1"/>
</dbReference>
<dbReference type="AlphaFoldDB" id="A0A6N7IN36"/>